<gene>
    <name evidence="3" type="ORF">CANARDRAFT_7237</name>
</gene>
<accession>A0A1E4T2B2</accession>
<keyword evidence="4" id="KW-1185">Reference proteome</keyword>
<evidence type="ECO:0000313" key="4">
    <source>
        <dbReference type="Proteomes" id="UP000094801"/>
    </source>
</evidence>
<proteinExistence type="predicted"/>
<reference evidence="4" key="1">
    <citation type="submission" date="2016-04" db="EMBL/GenBank/DDBJ databases">
        <title>Comparative genomics of biotechnologically important yeasts.</title>
        <authorList>
            <consortium name="DOE Joint Genome Institute"/>
            <person name="Riley R."/>
            <person name="Haridas S."/>
            <person name="Wolfe K.H."/>
            <person name="Lopes M.R."/>
            <person name="Hittinger C.T."/>
            <person name="Goker M."/>
            <person name="Salamov A."/>
            <person name="Wisecaver J."/>
            <person name="Long T.M."/>
            <person name="Aerts A.L."/>
            <person name="Barry K."/>
            <person name="Choi C."/>
            <person name="Clum A."/>
            <person name="Coughlan A.Y."/>
            <person name="Deshpande S."/>
            <person name="Douglass A.P."/>
            <person name="Hanson S.J."/>
            <person name="Klenk H.-P."/>
            <person name="Labutti K."/>
            <person name="Lapidus A."/>
            <person name="Lindquist E."/>
            <person name="Lipzen A."/>
            <person name="Meier-Kolthoff J.P."/>
            <person name="Ohm R.A."/>
            <person name="Otillar R.P."/>
            <person name="Pangilinan J."/>
            <person name="Peng Y."/>
            <person name="Rokas A."/>
            <person name="Rosa C.A."/>
            <person name="Scheuner C."/>
            <person name="Sibirny A.A."/>
            <person name="Slot J.C."/>
            <person name="Stielow J.B."/>
            <person name="Sun H."/>
            <person name="Kurtzman C.P."/>
            <person name="Blackwell M."/>
            <person name="Grigoriev I.V."/>
            <person name="Jeffries T.W."/>
        </authorList>
    </citation>
    <scope>NUCLEOTIDE SEQUENCE [LARGE SCALE GENOMIC DNA]</scope>
    <source>
        <strain evidence="4">NRRL YB-2248</strain>
    </source>
</reference>
<dbReference type="Proteomes" id="UP000094801">
    <property type="component" value="Unassembled WGS sequence"/>
</dbReference>
<feature type="domain" description="BOD1/SHG1" evidence="2">
    <location>
        <begin position="12"/>
        <end position="92"/>
    </location>
</feature>
<sequence>MNGTVEQTPQELITKYKRKGYFDTKRKQLISNFTTSETENDVSMNFKLDELIDKLIDLKVRQDPSILAKNKGKLAALVQTALINEQFKTQRVKSNQNNNTTKSNTSYYDQSDLRYSGRNNDSSEEQEIISEINQLLNKYVVAAVDENVEFGEGLVSDLNVLNKDENTKTTTTTTTN</sequence>
<organism evidence="3 4">
    <name type="scientific">[Candida] arabinofermentans NRRL YB-2248</name>
    <dbReference type="NCBI Taxonomy" id="983967"/>
    <lineage>
        <taxon>Eukaryota</taxon>
        <taxon>Fungi</taxon>
        <taxon>Dikarya</taxon>
        <taxon>Ascomycota</taxon>
        <taxon>Saccharomycotina</taxon>
        <taxon>Pichiomycetes</taxon>
        <taxon>Pichiales</taxon>
        <taxon>Pichiaceae</taxon>
        <taxon>Ogataea</taxon>
        <taxon>Ogataea/Candida clade</taxon>
    </lineage>
</organism>
<feature type="region of interest" description="Disordered" evidence="1">
    <location>
        <begin position="90"/>
        <end position="125"/>
    </location>
</feature>
<evidence type="ECO:0000259" key="2">
    <source>
        <dbReference type="Pfam" id="PF05205"/>
    </source>
</evidence>
<dbReference type="AlphaFoldDB" id="A0A1E4T2B2"/>
<name>A0A1E4T2B2_9ASCO</name>
<evidence type="ECO:0000256" key="1">
    <source>
        <dbReference type="SAM" id="MobiDB-lite"/>
    </source>
</evidence>
<dbReference type="EMBL" id="KV453851">
    <property type="protein sequence ID" value="ODV85874.1"/>
    <property type="molecule type" value="Genomic_DNA"/>
</dbReference>
<dbReference type="Pfam" id="PF05205">
    <property type="entry name" value="COMPASS-Shg1"/>
    <property type="match status" value="1"/>
</dbReference>
<feature type="compositionally biased region" description="Low complexity" evidence="1">
    <location>
        <begin position="93"/>
        <end position="106"/>
    </location>
</feature>
<dbReference type="OrthoDB" id="5579731at2759"/>
<protein>
    <recommendedName>
        <fullName evidence="2">BOD1/SHG1 domain-containing protein</fullName>
    </recommendedName>
</protein>
<dbReference type="InterPro" id="IPR055264">
    <property type="entry name" value="BOD1/SHG1_dom"/>
</dbReference>
<evidence type="ECO:0000313" key="3">
    <source>
        <dbReference type="EMBL" id="ODV85874.1"/>
    </source>
</evidence>
<dbReference type="STRING" id="983967.A0A1E4T2B2"/>